<dbReference type="EMBL" id="OW152829">
    <property type="protein sequence ID" value="CAH2047064.1"/>
    <property type="molecule type" value="Genomic_DNA"/>
</dbReference>
<dbReference type="Proteomes" id="UP000837857">
    <property type="component" value="Chromosome 17"/>
</dbReference>
<accession>A0ABN8I299</accession>
<reference evidence="1" key="1">
    <citation type="submission" date="2022-03" db="EMBL/GenBank/DDBJ databases">
        <authorList>
            <person name="Martin H S."/>
        </authorList>
    </citation>
    <scope>NUCLEOTIDE SEQUENCE</scope>
</reference>
<gene>
    <name evidence="1" type="ORF">IPOD504_LOCUS5613</name>
</gene>
<evidence type="ECO:0000313" key="2">
    <source>
        <dbReference type="Proteomes" id="UP000837857"/>
    </source>
</evidence>
<organism evidence="1 2">
    <name type="scientific">Iphiclides podalirius</name>
    <name type="common">scarce swallowtail</name>
    <dbReference type="NCBI Taxonomy" id="110791"/>
    <lineage>
        <taxon>Eukaryota</taxon>
        <taxon>Metazoa</taxon>
        <taxon>Ecdysozoa</taxon>
        <taxon>Arthropoda</taxon>
        <taxon>Hexapoda</taxon>
        <taxon>Insecta</taxon>
        <taxon>Pterygota</taxon>
        <taxon>Neoptera</taxon>
        <taxon>Endopterygota</taxon>
        <taxon>Lepidoptera</taxon>
        <taxon>Glossata</taxon>
        <taxon>Ditrysia</taxon>
        <taxon>Papilionoidea</taxon>
        <taxon>Papilionidae</taxon>
        <taxon>Papilioninae</taxon>
        <taxon>Iphiclides</taxon>
    </lineage>
</organism>
<evidence type="ECO:0000313" key="1">
    <source>
        <dbReference type="EMBL" id="CAH2047064.1"/>
    </source>
</evidence>
<name>A0ABN8I299_9NEOP</name>
<proteinExistence type="predicted"/>
<feature type="non-terminal residue" evidence="1">
    <location>
        <position position="196"/>
    </location>
</feature>
<sequence>MTSLSANAKNDKNFVIRIPPLEFRELRYFGKIEEQKEEDVIHYIIEIVWNNISKVIPPGHLDVAFDTPQPVTEGEKNKDIIKVWETVESFYSGIECVFSSSDTYLERIYSELSTSETPFDSLIMRIPLSTLLACPSVYVRPALPLPAKTAMLKISHILTGKMCKAPSRYEMPTAAELRSFKLELCLPHLPNSTKQI</sequence>
<keyword evidence="2" id="KW-1185">Reference proteome</keyword>
<protein>
    <submittedName>
        <fullName evidence="1">Uncharacterized protein</fullName>
    </submittedName>
</protein>